<evidence type="ECO:0000313" key="9">
    <source>
        <dbReference type="Proteomes" id="UP000297407"/>
    </source>
</evidence>
<comment type="caution">
    <text evidence="8">The sequence shown here is derived from an EMBL/GenBank/DDBJ whole genome shotgun (WGS) entry which is preliminary data.</text>
</comment>
<feature type="chain" id="PRO_5021446696" evidence="6">
    <location>
        <begin position="20"/>
        <end position="625"/>
    </location>
</feature>
<dbReference type="InterPro" id="IPR019734">
    <property type="entry name" value="TPR_rpt"/>
</dbReference>
<dbReference type="Gene3D" id="1.25.40.10">
    <property type="entry name" value="Tetratricopeptide repeat domain"/>
    <property type="match status" value="1"/>
</dbReference>
<dbReference type="Pfam" id="PF00691">
    <property type="entry name" value="OmpA"/>
    <property type="match status" value="1"/>
</dbReference>
<dbReference type="SUPFAM" id="SSF48452">
    <property type="entry name" value="TPR-like"/>
    <property type="match status" value="1"/>
</dbReference>
<name>A0A4Z0L8V1_9FLAO</name>
<dbReference type="PANTHER" id="PTHR30329">
    <property type="entry name" value="STATOR ELEMENT OF FLAGELLAR MOTOR COMPLEX"/>
    <property type="match status" value="1"/>
</dbReference>
<dbReference type="PROSITE" id="PS50005">
    <property type="entry name" value="TPR"/>
    <property type="match status" value="1"/>
</dbReference>
<organism evidence="8 9">
    <name type="scientific">Flavobacterium humi</name>
    <dbReference type="NCBI Taxonomy" id="2562683"/>
    <lineage>
        <taxon>Bacteria</taxon>
        <taxon>Pseudomonadati</taxon>
        <taxon>Bacteroidota</taxon>
        <taxon>Flavobacteriia</taxon>
        <taxon>Flavobacteriales</taxon>
        <taxon>Flavobacteriaceae</taxon>
        <taxon>Flavobacterium</taxon>
    </lineage>
</organism>
<keyword evidence="6" id="KW-0732">Signal</keyword>
<dbReference type="PRINTS" id="PR01021">
    <property type="entry name" value="OMPADOMAIN"/>
</dbReference>
<keyword evidence="4" id="KW-0802">TPR repeat</keyword>
<dbReference type="CDD" id="cd07185">
    <property type="entry name" value="OmpA_C-like"/>
    <property type="match status" value="1"/>
</dbReference>
<feature type="repeat" description="TPR" evidence="4">
    <location>
        <begin position="87"/>
        <end position="120"/>
    </location>
</feature>
<dbReference type="AlphaFoldDB" id="A0A4Z0L8V1"/>
<dbReference type="Gene3D" id="3.30.1330.60">
    <property type="entry name" value="OmpA-like domain"/>
    <property type="match status" value="1"/>
</dbReference>
<sequence length="625" mass="69122">MKKIYIALSFVLAISASNAQNKDTKIGDKLFSQYEYVDAAKEYLKLTDKGKADVYVYKQLGDCYYNVFNSVESEKWYAKAVTSPQDAETYFRYAQMLKANKKYDQANAMMQKFAALAPNDNRAKSVQDDANYLTKLLGKAKLFEVSSLGFNSKYSDFGAYLKDNVIYFASARNTARKTYEWNDQPFLDIYKTDFKDGQAGNLAIAVEDLNTKYHEGPITISADGNTVYFSRESFFDKKGVKTQDKKANMGKMNIFKATKDGEKWGNVTSVSFNGKDFNTSSPSLSKDGKTLYFISDMAGTLGKTDVWKVAINSDGSFGTPENLGNKVNTEGNELSAFIADNNTLYFASNGRKGLGGLDVYAYDLNTNAEAINLGKPVNSEKDDFGFTFNQEQNTAFLSSNRDGGAGDDDIYLAIPVCNVNLVVSVRDAKTGATLSDAVVSVVDEKKNVVAKGNSNEMGNANFPLDCNKQYFVNVDRNGYSSNVFTMDKSKGGEVALNADLAPIEAIITETEVILNDINFEYNKSNITEQGAAELDKLVAVMVQYPEMVIFAKSHTDSRGDDKYNMALSDRRAKSTVQYVISKGIAKERITGKGFGESEPKVNCGADCTEEQHAENRRSEFMIVKK</sequence>
<reference evidence="8 9" key="1">
    <citation type="submission" date="2019-04" db="EMBL/GenBank/DDBJ databases">
        <title>Flavobacterium sp. strain DS2-A Genome sequencing and assembly.</title>
        <authorList>
            <person name="Kim I."/>
        </authorList>
    </citation>
    <scope>NUCLEOTIDE SEQUENCE [LARGE SCALE GENOMIC DNA]</scope>
    <source>
        <strain evidence="8 9">DS2-A</strain>
    </source>
</reference>
<proteinExistence type="predicted"/>
<feature type="signal peptide" evidence="6">
    <location>
        <begin position="1"/>
        <end position="19"/>
    </location>
</feature>
<evidence type="ECO:0000256" key="5">
    <source>
        <dbReference type="PROSITE-ProRule" id="PRU00473"/>
    </source>
</evidence>
<comment type="subcellular location">
    <subcellularLocation>
        <location evidence="1">Cell outer membrane</location>
    </subcellularLocation>
</comment>
<accession>A0A4Z0L8V1</accession>
<dbReference type="InterPro" id="IPR011990">
    <property type="entry name" value="TPR-like_helical_dom_sf"/>
</dbReference>
<dbReference type="InterPro" id="IPR011659">
    <property type="entry name" value="WD40"/>
</dbReference>
<dbReference type="OrthoDB" id="9809364at2"/>
<dbReference type="PANTHER" id="PTHR30329:SF21">
    <property type="entry name" value="LIPOPROTEIN YIAD-RELATED"/>
    <property type="match status" value="1"/>
</dbReference>
<dbReference type="Gene3D" id="2.60.40.1120">
    <property type="entry name" value="Carboxypeptidase-like, regulatory domain"/>
    <property type="match status" value="1"/>
</dbReference>
<dbReference type="EMBL" id="SRLH01000003">
    <property type="protein sequence ID" value="TGD58730.1"/>
    <property type="molecule type" value="Genomic_DNA"/>
</dbReference>
<keyword evidence="3" id="KW-0998">Cell outer membrane</keyword>
<dbReference type="Proteomes" id="UP000297407">
    <property type="component" value="Unassembled WGS sequence"/>
</dbReference>
<evidence type="ECO:0000256" key="3">
    <source>
        <dbReference type="ARBA" id="ARBA00023237"/>
    </source>
</evidence>
<dbReference type="GO" id="GO:0009279">
    <property type="term" value="C:cell outer membrane"/>
    <property type="evidence" value="ECO:0007669"/>
    <property type="project" value="UniProtKB-SubCell"/>
</dbReference>
<dbReference type="SUPFAM" id="SSF103088">
    <property type="entry name" value="OmpA-like"/>
    <property type="match status" value="1"/>
</dbReference>
<dbReference type="InterPro" id="IPR006664">
    <property type="entry name" value="OMP_bac"/>
</dbReference>
<feature type="domain" description="OmpA-like" evidence="7">
    <location>
        <begin position="506"/>
        <end position="625"/>
    </location>
</feature>
<dbReference type="PROSITE" id="PS51123">
    <property type="entry name" value="OMPA_2"/>
    <property type="match status" value="1"/>
</dbReference>
<gene>
    <name evidence="8" type="ORF">E4635_07390</name>
</gene>
<dbReference type="SUPFAM" id="SSF82171">
    <property type="entry name" value="DPP6 N-terminal domain-like"/>
    <property type="match status" value="1"/>
</dbReference>
<keyword evidence="2 5" id="KW-0472">Membrane</keyword>
<evidence type="ECO:0000256" key="4">
    <source>
        <dbReference type="PROSITE-ProRule" id="PRU00339"/>
    </source>
</evidence>
<dbReference type="InterPro" id="IPR036737">
    <property type="entry name" value="OmpA-like_sf"/>
</dbReference>
<dbReference type="Gene3D" id="2.120.10.30">
    <property type="entry name" value="TolB, C-terminal domain"/>
    <property type="match status" value="1"/>
</dbReference>
<dbReference type="RefSeq" id="WP_135525990.1">
    <property type="nucleotide sequence ID" value="NZ_SRLH01000003.1"/>
</dbReference>
<dbReference type="InterPro" id="IPR050330">
    <property type="entry name" value="Bact_OuterMem_StrucFunc"/>
</dbReference>
<evidence type="ECO:0000256" key="6">
    <source>
        <dbReference type="SAM" id="SignalP"/>
    </source>
</evidence>
<dbReference type="InterPro" id="IPR011042">
    <property type="entry name" value="6-blade_b-propeller_TolB-like"/>
</dbReference>
<protein>
    <submittedName>
        <fullName evidence="8">Cell envelope biogenesis protein OmpA</fullName>
    </submittedName>
</protein>
<dbReference type="Pfam" id="PF07676">
    <property type="entry name" value="PD40"/>
    <property type="match status" value="3"/>
</dbReference>
<evidence type="ECO:0000313" key="8">
    <source>
        <dbReference type="EMBL" id="TGD58730.1"/>
    </source>
</evidence>
<dbReference type="InterPro" id="IPR006665">
    <property type="entry name" value="OmpA-like"/>
</dbReference>
<evidence type="ECO:0000256" key="1">
    <source>
        <dbReference type="ARBA" id="ARBA00004442"/>
    </source>
</evidence>
<keyword evidence="9" id="KW-1185">Reference proteome</keyword>
<evidence type="ECO:0000259" key="7">
    <source>
        <dbReference type="PROSITE" id="PS51123"/>
    </source>
</evidence>
<evidence type="ECO:0000256" key="2">
    <source>
        <dbReference type="ARBA" id="ARBA00023136"/>
    </source>
</evidence>